<feature type="transmembrane region" description="Helical" evidence="2">
    <location>
        <begin position="99"/>
        <end position="116"/>
    </location>
</feature>
<keyword evidence="4" id="KW-1185">Reference proteome</keyword>
<evidence type="ECO:0000256" key="2">
    <source>
        <dbReference type="SAM" id="Phobius"/>
    </source>
</evidence>
<organism evidence="3 4">
    <name type="scientific">Ostreobium quekettii</name>
    <dbReference type="NCBI Taxonomy" id="121088"/>
    <lineage>
        <taxon>Eukaryota</taxon>
        <taxon>Viridiplantae</taxon>
        <taxon>Chlorophyta</taxon>
        <taxon>core chlorophytes</taxon>
        <taxon>Ulvophyceae</taxon>
        <taxon>TCBD clade</taxon>
        <taxon>Bryopsidales</taxon>
        <taxon>Ostreobineae</taxon>
        <taxon>Ostreobiaceae</taxon>
        <taxon>Ostreobium</taxon>
    </lineage>
</organism>
<feature type="transmembrane region" description="Helical" evidence="2">
    <location>
        <begin position="136"/>
        <end position="156"/>
    </location>
</feature>
<evidence type="ECO:0000313" key="3">
    <source>
        <dbReference type="EMBL" id="CAD7698795.1"/>
    </source>
</evidence>
<dbReference type="Pfam" id="PF14023">
    <property type="entry name" value="Bestrophin-like"/>
    <property type="match status" value="1"/>
</dbReference>
<keyword evidence="2" id="KW-0472">Membrane</keyword>
<dbReference type="InterPro" id="IPR025333">
    <property type="entry name" value="DUF4239"/>
</dbReference>
<accession>A0A8S1IYB6</accession>
<evidence type="ECO:0000256" key="1">
    <source>
        <dbReference type="SAM" id="MobiDB-lite"/>
    </source>
</evidence>
<proteinExistence type="predicted"/>
<dbReference type="AlphaFoldDB" id="A0A8S1IYB6"/>
<protein>
    <submittedName>
        <fullName evidence="3">Uncharacterized protein</fullName>
    </submittedName>
</protein>
<dbReference type="EMBL" id="CAJHUC010000886">
    <property type="protein sequence ID" value="CAD7698795.1"/>
    <property type="molecule type" value="Genomic_DNA"/>
</dbReference>
<keyword evidence="2" id="KW-0812">Transmembrane</keyword>
<feature type="transmembrane region" description="Helical" evidence="2">
    <location>
        <begin position="259"/>
        <end position="285"/>
    </location>
</feature>
<gene>
    <name evidence="3" type="ORF">OSTQU699_LOCUS4154</name>
</gene>
<sequence>MLAGRACTGAGSHGPRVTPTPSGWQAPGVSIAHALRGRPATSAASPIRLGAAIRAAKTISARAQRQDLERAPSTGLAEDLWEPGDSGFGRPNGVSAFDYVKYVALAVSFTAAAYTFHPQLVAFSNDIQETYLTGDLLVSGSRLFSFLSLVFSILVGSTFKYQYGRQQACLSALYDEVLALEIFWRQIEDKAPGISQGVAQKMRAYINGELCATTGNNSPFRPDSPIIGIVALLSTLPKDPASELRQGLNNLSVAHTKRAAAAVAVLPLMHWVMLWALVLTFLGSYLIFETPESVVPGDMVSSQRLIFALLSGLSSSIVLIVQDLSKPVEGTYSLVRPLGQRLKYLRDELLSH</sequence>
<feature type="region of interest" description="Disordered" evidence="1">
    <location>
        <begin position="1"/>
        <end position="24"/>
    </location>
</feature>
<reference evidence="3" key="1">
    <citation type="submission" date="2020-12" db="EMBL/GenBank/DDBJ databases">
        <authorList>
            <person name="Iha C."/>
        </authorList>
    </citation>
    <scope>NUCLEOTIDE SEQUENCE</scope>
</reference>
<dbReference type="Proteomes" id="UP000708148">
    <property type="component" value="Unassembled WGS sequence"/>
</dbReference>
<keyword evidence="2" id="KW-1133">Transmembrane helix</keyword>
<comment type="caution">
    <text evidence="3">The sequence shown here is derived from an EMBL/GenBank/DDBJ whole genome shotgun (WGS) entry which is preliminary data.</text>
</comment>
<feature type="transmembrane region" description="Helical" evidence="2">
    <location>
        <begin position="305"/>
        <end position="324"/>
    </location>
</feature>
<evidence type="ECO:0000313" key="4">
    <source>
        <dbReference type="Proteomes" id="UP000708148"/>
    </source>
</evidence>
<name>A0A8S1IYB6_9CHLO</name>